<sequence length="92" mass="9912">MPRHLAAWRPPSRPPRVRPGWASHPGFRPPGTPGRRVGGGADRVPAPGARRRLPHRFGAVPSTPHPSAKALISAPAGPLVLRHRPSLQRENS</sequence>
<evidence type="ECO:0000256" key="1">
    <source>
        <dbReference type="SAM" id="MobiDB-lite"/>
    </source>
</evidence>
<dbReference type="KEGG" id="svn:CP980_31450"/>
<gene>
    <name evidence="2" type="ORF">CP980_31450</name>
</gene>
<evidence type="ECO:0000313" key="3">
    <source>
        <dbReference type="Proteomes" id="UP000325563"/>
    </source>
</evidence>
<name>A0A5J6JG82_STRVI</name>
<dbReference type="EMBL" id="CP023692">
    <property type="protein sequence ID" value="QEV48993.1"/>
    <property type="molecule type" value="Genomic_DNA"/>
</dbReference>
<organism evidence="2 3">
    <name type="scientific">Streptomyces vinaceus</name>
    <dbReference type="NCBI Taxonomy" id="1960"/>
    <lineage>
        <taxon>Bacteria</taxon>
        <taxon>Bacillati</taxon>
        <taxon>Actinomycetota</taxon>
        <taxon>Actinomycetes</taxon>
        <taxon>Kitasatosporales</taxon>
        <taxon>Streptomycetaceae</taxon>
        <taxon>Streptomyces</taxon>
    </lineage>
</organism>
<reference evidence="2 3" key="1">
    <citation type="submission" date="2017-09" db="EMBL/GenBank/DDBJ databases">
        <authorList>
            <person name="Lee N."/>
            <person name="Cho B.-K."/>
        </authorList>
    </citation>
    <scope>NUCLEOTIDE SEQUENCE [LARGE SCALE GENOMIC DNA]</scope>
    <source>
        <strain evidence="2 3">ATCC 27476</strain>
    </source>
</reference>
<dbReference type="AlphaFoldDB" id="A0A5J6JG82"/>
<protein>
    <submittedName>
        <fullName evidence="2">Uncharacterized protein</fullName>
    </submittedName>
</protein>
<keyword evidence="3" id="KW-1185">Reference proteome</keyword>
<proteinExistence type="predicted"/>
<accession>A0A5J6JG82</accession>
<feature type="region of interest" description="Disordered" evidence="1">
    <location>
        <begin position="1"/>
        <end position="92"/>
    </location>
</feature>
<dbReference type="Proteomes" id="UP000325563">
    <property type="component" value="Chromosome"/>
</dbReference>
<evidence type="ECO:0000313" key="2">
    <source>
        <dbReference type="EMBL" id="QEV48993.1"/>
    </source>
</evidence>